<accession>L0D9C5</accession>
<dbReference type="HOGENOM" id="CLU_041661_0_0_0"/>
<keyword evidence="1" id="KW-0812">Transmembrane</keyword>
<dbReference type="Proteomes" id="UP000010798">
    <property type="component" value="Chromosome"/>
</dbReference>
<dbReference type="EMBL" id="CP003364">
    <property type="protein sequence ID" value="AGA25261.1"/>
    <property type="molecule type" value="Genomic_DNA"/>
</dbReference>
<keyword evidence="1" id="KW-0472">Membrane</keyword>
<feature type="domain" description="DUF1559" evidence="2">
    <location>
        <begin position="44"/>
        <end position="339"/>
    </location>
</feature>
<dbReference type="STRING" id="886293.Sinac_0854"/>
<sequence length="360" mass="38180">MSNQNRSEDGESATGKRRGFTLIELLVVIAIIAVLIALLLPAVQAAREAARRAQCINNLKQMGLALQNYESALGVFPPAYVGDPKAVGSAFGVSYPDGNVNTLPGFAWGTLILPYMEQSPLYSSFNTNLPCWAPDNSTSARTKVAAFICPSSAGPSDGFALHKYSNGDAQAPDDAGPFSPTITFAHSHYVTNAGINQPWGRSPDYSSDFDIVEPVPGTAGAAIDGPFYRNSRTRVASVSDGLSNTIFLGERTSRLADATWVGVVPFACVPPKPGWPSDPNSGGDLVGAHSGPDVHDHPQVVIHAPNHPFGHTDEMYADHVGGCNVLMGDGSVRFAKETIYPRTWVGLSTRNGGEVFSGDY</sequence>
<dbReference type="Pfam" id="PF07963">
    <property type="entry name" value="N_methyl"/>
    <property type="match status" value="1"/>
</dbReference>
<dbReference type="InterPro" id="IPR011453">
    <property type="entry name" value="DUF1559"/>
</dbReference>
<dbReference type="RefSeq" id="WP_015244440.1">
    <property type="nucleotide sequence ID" value="NC_019892.1"/>
</dbReference>
<dbReference type="OrthoDB" id="255848at2"/>
<dbReference type="PANTHER" id="PTHR30093:SF2">
    <property type="entry name" value="TYPE II SECRETION SYSTEM PROTEIN H"/>
    <property type="match status" value="1"/>
</dbReference>
<dbReference type="KEGG" id="saci:Sinac_0854"/>
<dbReference type="AlphaFoldDB" id="L0D9C5"/>
<dbReference type="InterPro" id="IPR045584">
    <property type="entry name" value="Pilin-like"/>
</dbReference>
<name>L0D9C5_SINAD</name>
<gene>
    <name evidence="3" type="ordered locus">Sinac_0854</name>
</gene>
<dbReference type="NCBIfam" id="TIGR04294">
    <property type="entry name" value="pre_pil_HX9DG"/>
    <property type="match status" value="1"/>
</dbReference>
<dbReference type="PANTHER" id="PTHR30093">
    <property type="entry name" value="GENERAL SECRETION PATHWAY PROTEIN G"/>
    <property type="match status" value="1"/>
</dbReference>
<dbReference type="SUPFAM" id="SSF54523">
    <property type="entry name" value="Pili subunits"/>
    <property type="match status" value="1"/>
</dbReference>
<protein>
    <submittedName>
        <fullName evidence="3">Prepilin-type N-terminal cleavage/methylation domain-containing protein</fullName>
    </submittedName>
</protein>
<feature type="transmembrane region" description="Helical" evidence="1">
    <location>
        <begin position="21"/>
        <end position="43"/>
    </location>
</feature>
<evidence type="ECO:0000313" key="3">
    <source>
        <dbReference type="EMBL" id="AGA25261.1"/>
    </source>
</evidence>
<reference evidence="3 4" key="1">
    <citation type="submission" date="2012-02" db="EMBL/GenBank/DDBJ databases">
        <title>Complete sequence of chromosome of Singulisphaera acidiphila DSM 18658.</title>
        <authorList>
            <consortium name="US DOE Joint Genome Institute (JGI-PGF)"/>
            <person name="Lucas S."/>
            <person name="Copeland A."/>
            <person name="Lapidus A."/>
            <person name="Glavina del Rio T."/>
            <person name="Dalin E."/>
            <person name="Tice H."/>
            <person name="Bruce D."/>
            <person name="Goodwin L."/>
            <person name="Pitluck S."/>
            <person name="Peters L."/>
            <person name="Ovchinnikova G."/>
            <person name="Chertkov O."/>
            <person name="Kyrpides N."/>
            <person name="Mavromatis K."/>
            <person name="Ivanova N."/>
            <person name="Brettin T."/>
            <person name="Detter J.C."/>
            <person name="Han C."/>
            <person name="Larimer F."/>
            <person name="Land M."/>
            <person name="Hauser L."/>
            <person name="Markowitz V."/>
            <person name="Cheng J.-F."/>
            <person name="Hugenholtz P."/>
            <person name="Woyke T."/>
            <person name="Wu D."/>
            <person name="Tindall B."/>
            <person name="Pomrenke H."/>
            <person name="Brambilla E."/>
            <person name="Klenk H.-P."/>
            <person name="Eisen J.A."/>
        </authorList>
    </citation>
    <scope>NUCLEOTIDE SEQUENCE [LARGE SCALE GENOMIC DNA]</scope>
    <source>
        <strain evidence="4">ATCC BAA-1392 / DSM 18658 / VKM B-2454 / MOB10</strain>
    </source>
</reference>
<dbReference type="Gene3D" id="3.30.700.10">
    <property type="entry name" value="Glycoprotein, Type 4 Pilin"/>
    <property type="match status" value="1"/>
</dbReference>
<dbReference type="NCBIfam" id="TIGR02532">
    <property type="entry name" value="IV_pilin_GFxxxE"/>
    <property type="match status" value="1"/>
</dbReference>
<organism evidence="3 4">
    <name type="scientific">Singulisphaera acidiphila (strain ATCC BAA-1392 / DSM 18658 / VKM B-2454 / MOB10)</name>
    <dbReference type="NCBI Taxonomy" id="886293"/>
    <lineage>
        <taxon>Bacteria</taxon>
        <taxon>Pseudomonadati</taxon>
        <taxon>Planctomycetota</taxon>
        <taxon>Planctomycetia</taxon>
        <taxon>Isosphaerales</taxon>
        <taxon>Isosphaeraceae</taxon>
        <taxon>Singulisphaera</taxon>
    </lineage>
</organism>
<evidence type="ECO:0000256" key="1">
    <source>
        <dbReference type="SAM" id="Phobius"/>
    </source>
</evidence>
<dbReference type="eggNOG" id="COG2165">
    <property type="taxonomic scope" value="Bacteria"/>
</dbReference>
<evidence type="ECO:0000313" key="4">
    <source>
        <dbReference type="Proteomes" id="UP000010798"/>
    </source>
</evidence>
<keyword evidence="1" id="KW-1133">Transmembrane helix</keyword>
<dbReference type="InterPro" id="IPR012902">
    <property type="entry name" value="N_methyl_site"/>
</dbReference>
<dbReference type="Pfam" id="PF07596">
    <property type="entry name" value="SBP_bac_10"/>
    <property type="match status" value="1"/>
</dbReference>
<proteinExistence type="predicted"/>
<dbReference type="InterPro" id="IPR027558">
    <property type="entry name" value="Pre_pil_HX9DG_C"/>
</dbReference>
<evidence type="ECO:0000259" key="2">
    <source>
        <dbReference type="Pfam" id="PF07596"/>
    </source>
</evidence>
<keyword evidence="4" id="KW-1185">Reference proteome</keyword>
<dbReference type="PROSITE" id="PS00409">
    <property type="entry name" value="PROKAR_NTER_METHYL"/>
    <property type="match status" value="1"/>
</dbReference>